<feature type="binding site" evidence="8">
    <location>
        <position position="22"/>
    </location>
    <ligand>
        <name>Zn(2+)</name>
        <dbReference type="ChEBI" id="CHEBI:29105"/>
    </ligand>
</feature>
<dbReference type="FunFam" id="3.30.160.60:FF:000446">
    <property type="entry name" value="Zinc finger protein"/>
    <property type="match status" value="1"/>
</dbReference>
<keyword evidence="4 7" id="KW-0863">Zinc-finger</keyword>
<comment type="subcellular location">
    <subcellularLocation>
        <location evidence="1">Nucleus</location>
    </subcellularLocation>
</comment>
<dbReference type="PROSITE" id="PS50157">
    <property type="entry name" value="ZINC_FINGER_C2H2_2"/>
    <property type="match status" value="3"/>
</dbReference>
<dbReference type="SMART" id="SM00355">
    <property type="entry name" value="ZnF_C2H2"/>
    <property type="match status" value="3"/>
</dbReference>
<dbReference type="PROSITE" id="PS00028">
    <property type="entry name" value="ZINC_FINGER_C2H2_1"/>
    <property type="match status" value="3"/>
</dbReference>
<proteinExistence type="predicted"/>
<evidence type="ECO:0000256" key="8">
    <source>
        <dbReference type="PROSITE-ProRule" id="PRU01263"/>
    </source>
</evidence>
<dbReference type="GO" id="GO:0000981">
    <property type="term" value="F:DNA-binding transcription factor activity, RNA polymerase II-specific"/>
    <property type="evidence" value="ECO:0007669"/>
    <property type="project" value="TreeGrafter"/>
</dbReference>
<protein>
    <submittedName>
        <fullName evidence="12">Uncharacterized protein</fullName>
    </submittedName>
</protein>
<evidence type="ECO:0000256" key="7">
    <source>
        <dbReference type="PROSITE-ProRule" id="PRU00042"/>
    </source>
</evidence>
<dbReference type="OrthoDB" id="5383296at2759"/>
<dbReference type="GO" id="GO:0005634">
    <property type="term" value="C:nucleus"/>
    <property type="evidence" value="ECO:0007669"/>
    <property type="project" value="UniProtKB-SubCell"/>
</dbReference>
<evidence type="ECO:0000256" key="6">
    <source>
        <dbReference type="ARBA" id="ARBA00023242"/>
    </source>
</evidence>
<keyword evidence="3" id="KW-0677">Repeat</keyword>
<dbReference type="SUPFAM" id="SSF57716">
    <property type="entry name" value="Glucocorticoid receptor-like (DNA-binding domain)"/>
    <property type="match status" value="1"/>
</dbReference>
<dbReference type="FunFam" id="3.30.160.60:FF:002343">
    <property type="entry name" value="Zinc finger protein 33A"/>
    <property type="match status" value="1"/>
</dbReference>
<evidence type="ECO:0000256" key="5">
    <source>
        <dbReference type="ARBA" id="ARBA00022833"/>
    </source>
</evidence>
<keyword evidence="2 8" id="KW-0479">Metal-binding</keyword>
<evidence type="ECO:0000256" key="1">
    <source>
        <dbReference type="ARBA" id="ARBA00004123"/>
    </source>
</evidence>
<evidence type="ECO:0000313" key="12">
    <source>
        <dbReference type="EMBL" id="CAH0552638.1"/>
    </source>
</evidence>
<dbReference type="InterPro" id="IPR036236">
    <property type="entry name" value="Znf_C2H2_sf"/>
</dbReference>
<dbReference type="Proteomes" id="UP001154078">
    <property type="component" value="Chromosome 3"/>
</dbReference>
<dbReference type="Pfam" id="PF00096">
    <property type="entry name" value="zf-C2H2"/>
    <property type="match status" value="3"/>
</dbReference>
<feature type="binding site" evidence="8">
    <location>
        <position position="65"/>
    </location>
    <ligand>
        <name>Zn(2+)</name>
        <dbReference type="ChEBI" id="CHEBI:29105"/>
    </ligand>
</feature>
<evidence type="ECO:0000256" key="2">
    <source>
        <dbReference type="ARBA" id="ARBA00022723"/>
    </source>
</evidence>
<evidence type="ECO:0000256" key="4">
    <source>
        <dbReference type="ARBA" id="ARBA00022771"/>
    </source>
</evidence>
<accession>A0A9P0B289</accession>
<dbReference type="Gene3D" id="3.40.1800.20">
    <property type="match status" value="1"/>
</dbReference>
<dbReference type="PROSITE" id="PS51915">
    <property type="entry name" value="ZAD"/>
    <property type="match status" value="1"/>
</dbReference>
<dbReference type="InterPro" id="IPR013087">
    <property type="entry name" value="Znf_C2H2_type"/>
</dbReference>
<reference evidence="12" key="1">
    <citation type="submission" date="2021-12" db="EMBL/GenBank/DDBJ databases">
        <authorList>
            <person name="King R."/>
        </authorList>
    </citation>
    <scope>NUCLEOTIDE SEQUENCE</scope>
</reference>
<evidence type="ECO:0000256" key="9">
    <source>
        <dbReference type="SAM" id="MobiDB-lite"/>
    </source>
</evidence>
<feature type="domain" description="ZAD" evidence="11">
    <location>
        <begin position="20"/>
        <end position="92"/>
    </location>
</feature>
<keyword evidence="6" id="KW-0539">Nucleus</keyword>
<dbReference type="AlphaFoldDB" id="A0A9P0B289"/>
<evidence type="ECO:0000259" key="10">
    <source>
        <dbReference type="PROSITE" id="PS50157"/>
    </source>
</evidence>
<name>A0A9P0B289_BRAAE</name>
<feature type="region of interest" description="Disordered" evidence="9">
    <location>
        <begin position="105"/>
        <end position="141"/>
    </location>
</feature>
<dbReference type="PANTHER" id="PTHR24394:SF29">
    <property type="entry name" value="MYONEURIN"/>
    <property type="match status" value="1"/>
</dbReference>
<evidence type="ECO:0000256" key="3">
    <source>
        <dbReference type="ARBA" id="ARBA00022737"/>
    </source>
</evidence>
<organism evidence="12 13">
    <name type="scientific">Brassicogethes aeneus</name>
    <name type="common">Rape pollen beetle</name>
    <name type="synonym">Meligethes aeneus</name>
    <dbReference type="NCBI Taxonomy" id="1431903"/>
    <lineage>
        <taxon>Eukaryota</taxon>
        <taxon>Metazoa</taxon>
        <taxon>Ecdysozoa</taxon>
        <taxon>Arthropoda</taxon>
        <taxon>Hexapoda</taxon>
        <taxon>Insecta</taxon>
        <taxon>Pterygota</taxon>
        <taxon>Neoptera</taxon>
        <taxon>Endopterygota</taxon>
        <taxon>Coleoptera</taxon>
        <taxon>Polyphaga</taxon>
        <taxon>Cucujiformia</taxon>
        <taxon>Nitidulidae</taxon>
        <taxon>Meligethinae</taxon>
        <taxon>Brassicogethes</taxon>
    </lineage>
</organism>
<dbReference type="EMBL" id="OV121134">
    <property type="protein sequence ID" value="CAH0552638.1"/>
    <property type="molecule type" value="Genomic_DNA"/>
</dbReference>
<dbReference type="SMART" id="SM00868">
    <property type="entry name" value="zf-AD"/>
    <property type="match status" value="1"/>
</dbReference>
<dbReference type="Gene3D" id="3.30.160.60">
    <property type="entry name" value="Classic Zinc Finger"/>
    <property type="match status" value="2"/>
</dbReference>
<keyword evidence="5 8" id="KW-0862">Zinc</keyword>
<dbReference type="SUPFAM" id="SSF57667">
    <property type="entry name" value="beta-beta-alpha zinc fingers"/>
    <property type="match status" value="1"/>
</dbReference>
<feature type="compositionally biased region" description="Basic and acidic residues" evidence="9">
    <location>
        <begin position="187"/>
        <end position="199"/>
    </location>
</feature>
<feature type="binding site" evidence="8">
    <location>
        <position position="68"/>
    </location>
    <ligand>
        <name>Zn(2+)</name>
        <dbReference type="ChEBI" id="CHEBI:29105"/>
    </ligand>
</feature>
<evidence type="ECO:0000259" key="11">
    <source>
        <dbReference type="PROSITE" id="PS51915"/>
    </source>
</evidence>
<feature type="region of interest" description="Disordered" evidence="9">
    <location>
        <begin position="187"/>
        <end position="206"/>
    </location>
</feature>
<gene>
    <name evidence="12" type="ORF">MELIAE_LOCUS4816</name>
</gene>
<feature type="compositionally biased region" description="Basic and acidic residues" evidence="9">
    <location>
        <begin position="105"/>
        <end position="118"/>
    </location>
</feature>
<feature type="domain" description="C2H2-type" evidence="10">
    <location>
        <begin position="268"/>
        <end position="292"/>
    </location>
</feature>
<dbReference type="Pfam" id="PF07776">
    <property type="entry name" value="zf-AD"/>
    <property type="match status" value="1"/>
</dbReference>
<evidence type="ECO:0000313" key="13">
    <source>
        <dbReference type="Proteomes" id="UP001154078"/>
    </source>
</evidence>
<feature type="domain" description="C2H2-type" evidence="10">
    <location>
        <begin position="240"/>
        <end position="267"/>
    </location>
</feature>
<sequence>MDKNEIIRNINSIPDLSKGFICRACLLPLQEEVNQIIFYDEIDKLLMDCTSVDVAKEDGLPIYICYTCVQQLHLVNKFKSTVQSSDKTLKQFLEYRKNTQIEIKNEENYENKEPNFEKDVEDDILSNSDNKEADNCDDDEDYEDEIDDKFCEKLKEKKQNLRKKLYETSEKNINKCDEFKRKEQNSLKKDLEEHNENKKKSSKYVKKKPDQECSECKKKFPTKATLINHLKDHGIVYKNFTCDDCGKKYNSQYDFKVHLRNHTGMRPYICEICNKSFTDPRSFKKHEKIHTGVLLFNNFM</sequence>
<feature type="domain" description="C2H2-type" evidence="10">
    <location>
        <begin position="211"/>
        <end position="233"/>
    </location>
</feature>
<dbReference type="GO" id="GO:0008270">
    <property type="term" value="F:zinc ion binding"/>
    <property type="evidence" value="ECO:0007669"/>
    <property type="project" value="UniProtKB-UniRule"/>
</dbReference>
<keyword evidence="13" id="KW-1185">Reference proteome</keyword>
<dbReference type="InterPro" id="IPR012934">
    <property type="entry name" value="Znf_AD"/>
</dbReference>
<dbReference type="PANTHER" id="PTHR24394">
    <property type="entry name" value="ZINC FINGER PROTEIN"/>
    <property type="match status" value="1"/>
</dbReference>
<feature type="binding site" evidence="8">
    <location>
        <position position="25"/>
    </location>
    <ligand>
        <name>Zn(2+)</name>
        <dbReference type="ChEBI" id="CHEBI:29105"/>
    </ligand>
</feature>